<dbReference type="GO" id="GO:0003700">
    <property type="term" value="F:DNA-binding transcription factor activity"/>
    <property type="evidence" value="ECO:0007669"/>
    <property type="project" value="InterPro"/>
</dbReference>
<dbReference type="Proteomes" id="UP000321436">
    <property type="component" value="Unassembled WGS sequence"/>
</dbReference>
<evidence type="ECO:0000256" key="2">
    <source>
        <dbReference type="ARBA" id="ARBA00023125"/>
    </source>
</evidence>
<dbReference type="PRINTS" id="PR00032">
    <property type="entry name" value="HTHARAC"/>
</dbReference>
<name>A0A512RGZ7_9BACT</name>
<dbReference type="RefSeq" id="WP_146858832.1">
    <property type="nucleotide sequence ID" value="NZ_BKAU01000001.1"/>
</dbReference>
<dbReference type="Pfam" id="PF12833">
    <property type="entry name" value="HTH_18"/>
    <property type="match status" value="1"/>
</dbReference>
<proteinExistence type="predicted"/>
<protein>
    <recommendedName>
        <fullName evidence="5">HTH araC/xylS-type domain-containing protein</fullName>
    </recommendedName>
</protein>
<dbReference type="InterPro" id="IPR018060">
    <property type="entry name" value="HTH_AraC"/>
</dbReference>
<dbReference type="InterPro" id="IPR020449">
    <property type="entry name" value="Tscrpt_reg_AraC-type_HTH"/>
</dbReference>
<evidence type="ECO:0000256" key="1">
    <source>
        <dbReference type="ARBA" id="ARBA00023015"/>
    </source>
</evidence>
<keyword evidence="1" id="KW-0805">Transcription regulation</keyword>
<dbReference type="PROSITE" id="PS00041">
    <property type="entry name" value="HTH_ARAC_FAMILY_1"/>
    <property type="match status" value="1"/>
</dbReference>
<feature type="region of interest" description="Disordered" evidence="4">
    <location>
        <begin position="1"/>
        <end position="27"/>
    </location>
</feature>
<keyword evidence="7" id="KW-1185">Reference proteome</keyword>
<dbReference type="InterPro" id="IPR009057">
    <property type="entry name" value="Homeodomain-like_sf"/>
</dbReference>
<sequence>MHLLSPENLQTTTQTHEPPHTSNRMLPYAPAETITGDFGTIIKQEIYGPEYKVYYHAIETNIPLSLELSVKTRAIVLTYILQGAPAIADTRLPEGIYYSLFYFPPGRYPVQVEAGSHIIVHIHFEPPMLTLIAWKYFPVYQVYNAYDEQEPELVRHNGYINAPIWELVNHLLMCNLEEEERIMYQHARVLDLLIRYAEELAVEDGKRLGGRFNFSQEDIQAILQAGEWKLEQLDEPLQLKEAARKLNLHPKKMSEGFKMVFGDNFSRMVIEKRMAKAKHLLRNTHMSLESIAFEIGYCNTSAFIRAFKRETGITPANYRK</sequence>
<dbReference type="AlphaFoldDB" id="A0A512RGZ7"/>
<dbReference type="PANTHER" id="PTHR43280:SF28">
    <property type="entry name" value="HTH-TYPE TRANSCRIPTIONAL ACTIVATOR RHAS"/>
    <property type="match status" value="1"/>
</dbReference>
<feature type="domain" description="HTH araC/xylS-type" evidence="5">
    <location>
        <begin position="223"/>
        <end position="320"/>
    </location>
</feature>
<organism evidence="6 7">
    <name type="scientific">Chitinophaga cymbidii</name>
    <dbReference type="NCBI Taxonomy" id="1096750"/>
    <lineage>
        <taxon>Bacteria</taxon>
        <taxon>Pseudomonadati</taxon>
        <taxon>Bacteroidota</taxon>
        <taxon>Chitinophagia</taxon>
        <taxon>Chitinophagales</taxon>
        <taxon>Chitinophagaceae</taxon>
        <taxon>Chitinophaga</taxon>
    </lineage>
</organism>
<keyword evidence="3" id="KW-0804">Transcription</keyword>
<dbReference type="PANTHER" id="PTHR43280">
    <property type="entry name" value="ARAC-FAMILY TRANSCRIPTIONAL REGULATOR"/>
    <property type="match status" value="1"/>
</dbReference>
<gene>
    <name evidence="6" type="ORF">CCY01nite_12300</name>
</gene>
<dbReference type="OrthoDB" id="5949386at2"/>
<evidence type="ECO:0000313" key="6">
    <source>
        <dbReference type="EMBL" id="GEP94970.1"/>
    </source>
</evidence>
<evidence type="ECO:0000256" key="4">
    <source>
        <dbReference type="SAM" id="MobiDB-lite"/>
    </source>
</evidence>
<evidence type="ECO:0000313" key="7">
    <source>
        <dbReference type="Proteomes" id="UP000321436"/>
    </source>
</evidence>
<dbReference type="PROSITE" id="PS01124">
    <property type="entry name" value="HTH_ARAC_FAMILY_2"/>
    <property type="match status" value="1"/>
</dbReference>
<dbReference type="EMBL" id="BKAU01000001">
    <property type="protein sequence ID" value="GEP94970.1"/>
    <property type="molecule type" value="Genomic_DNA"/>
</dbReference>
<accession>A0A512RGZ7</accession>
<dbReference type="GO" id="GO:0043565">
    <property type="term" value="F:sequence-specific DNA binding"/>
    <property type="evidence" value="ECO:0007669"/>
    <property type="project" value="InterPro"/>
</dbReference>
<dbReference type="SUPFAM" id="SSF46689">
    <property type="entry name" value="Homeodomain-like"/>
    <property type="match status" value="1"/>
</dbReference>
<keyword evidence="2" id="KW-0238">DNA-binding</keyword>
<reference evidence="6 7" key="1">
    <citation type="submission" date="2019-07" db="EMBL/GenBank/DDBJ databases">
        <title>Whole genome shotgun sequence of Chitinophaga cymbidii NBRC 109752.</title>
        <authorList>
            <person name="Hosoyama A."/>
            <person name="Uohara A."/>
            <person name="Ohji S."/>
            <person name="Ichikawa N."/>
        </authorList>
    </citation>
    <scope>NUCLEOTIDE SEQUENCE [LARGE SCALE GENOMIC DNA]</scope>
    <source>
        <strain evidence="6 7">NBRC 109752</strain>
    </source>
</reference>
<evidence type="ECO:0000259" key="5">
    <source>
        <dbReference type="PROSITE" id="PS01124"/>
    </source>
</evidence>
<dbReference type="Gene3D" id="1.10.10.60">
    <property type="entry name" value="Homeodomain-like"/>
    <property type="match status" value="1"/>
</dbReference>
<dbReference type="SMART" id="SM00342">
    <property type="entry name" value="HTH_ARAC"/>
    <property type="match status" value="1"/>
</dbReference>
<dbReference type="InterPro" id="IPR018062">
    <property type="entry name" value="HTH_AraC-typ_CS"/>
</dbReference>
<comment type="caution">
    <text evidence="6">The sequence shown here is derived from an EMBL/GenBank/DDBJ whole genome shotgun (WGS) entry which is preliminary data.</text>
</comment>
<evidence type="ECO:0000256" key="3">
    <source>
        <dbReference type="ARBA" id="ARBA00023163"/>
    </source>
</evidence>